<keyword evidence="3 11" id="KW-0813">Transport</keyword>
<dbReference type="Pfam" id="PF00593">
    <property type="entry name" value="TonB_dep_Rec_b-barrel"/>
    <property type="match status" value="1"/>
</dbReference>
<dbReference type="InterPro" id="IPR010949">
    <property type="entry name" value="TonB_Hb/transfer/lactofer_rcpt"/>
</dbReference>
<comment type="subcellular location">
    <subcellularLocation>
        <location evidence="1 11">Cell outer membrane</location>
        <topology evidence="1 11">Multi-pass membrane protein</topology>
    </subcellularLocation>
</comment>
<dbReference type="PANTHER" id="PTHR30069:SF29">
    <property type="entry name" value="HEMOGLOBIN AND HEMOGLOBIN-HAPTOGLOBIN-BINDING PROTEIN 1-RELATED"/>
    <property type="match status" value="1"/>
</dbReference>
<dbReference type="SUPFAM" id="SSF56935">
    <property type="entry name" value="Porins"/>
    <property type="match status" value="2"/>
</dbReference>
<feature type="non-terminal residue" evidence="16">
    <location>
        <position position="1"/>
    </location>
</feature>
<evidence type="ECO:0000256" key="2">
    <source>
        <dbReference type="ARBA" id="ARBA00008143"/>
    </source>
</evidence>
<evidence type="ECO:0000256" key="13">
    <source>
        <dbReference type="SAM" id="MobiDB-lite"/>
    </source>
</evidence>
<keyword evidence="4 11" id="KW-1134">Transmembrane beta strand</keyword>
<dbReference type="Gene3D" id="2.170.130.10">
    <property type="entry name" value="TonB-dependent receptor, plug domain"/>
    <property type="match status" value="1"/>
</dbReference>
<dbReference type="PROSITE" id="PS52016">
    <property type="entry name" value="TONB_DEPENDENT_REC_3"/>
    <property type="match status" value="1"/>
</dbReference>
<evidence type="ECO:0000259" key="15">
    <source>
        <dbReference type="Pfam" id="PF07715"/>
    </source>
</evidence>
<evidence type="ECO:0000256" key="4">
    <source>
        <dbReference type="ARBA" id="ARBA00022452"/>
    </source>
</evidence>
<evidence type="ECO:0000256" key="9">
    <source>
        <dbReference type="ARBA" id="ARBA00023170"/>
    </source>
</evidence>
<name>A0A3E1QER0_HAEIF</name>
<dbReference type="GO" id="GO:0009279">
    <property type="term" value="C:cell outer membrane"/>
    <property type="evidence" value="ECO:0007669"/>
    <property type="project" value="UniProtKB-SubCell"/>
</dbReference>
<accession>A0A3E1QER0</accession>
<evidence type="ECO:0000313" key="16">
    <source>
        <dbReference type="EMBL" id="RFN62398.1"/>
    </source>
</evidence>
<keyword evidence="7 12" id="KW-0798">TonB box</keyword>
<dbReference type="InterPro" id="IPR039426">
    <property type="entry name" value="TonB-dep_rcpt-like"/>
</dbReference>
<dbReference type="Gene3D" id="2.40.170.20">
    <property type="entry name" value="TonB-dependent receptor, beta-barrel domain"/>
    <property type="match status" value="2"/>
</dbReference>
<dbReference type="NCBIfam" id="TIGR01786">
    <property type="entry name" value="TonB-hemlactrns"/>
    <property type="match status" value="1"/>
</dbReference>
<dbReference type="Pfam" id="PF07715">
    <property type="entry name" value="Plug"/>
    <property type="match status" value="1"/>
</dbReference>
<evidence type="ECO:0000256" key="11">
    <source>
        <dbReference type="PROSITE-ProRule" id="PRU01360"/>
    </source>
</evidence>
<evidence type="ECO:0000256" key="7">
    <source>
        <dbReference type="ARBA" id="ARBA00023077"/>
    </source>
</evidence>
<comment type="caution">
    <text evidence="16">The sequence shown here is derived from an EMBL/GenBank/DDBJ whole genome shotgun (WGS) entry which is preliminary data.</text>
</comment>
<organism evidence="16">
    <name type="scientific">Haemophilus influenzae</name>
    <dbReference type="NCBI Taxonomy" id="727"/>
    <lineage>
        <taxon>Bacteria</taxon>
        <taxon>Pseudomonadati</taxon>
        <taxon>Pseudomonadota</taxon>
        <taxon>Gammaproteobacteria</taxon>
        <taxon>Pasteurellales</taxon>
        <taxon>Pasteurellaceae</taxon>
        <taxon>Haemophilus</taxon>
    </lineage>
</organism>
<evidence type="ECO:0000256" key="3">
    <source>
        <dbReference type="ARBA" id="ARBA00022448"/>
    </source>
</evidence>
<evidence type="ECO:0000256" key="6">
    <source>
        <dbReference type="ARBA" id="ARBA00022729"/>
    </source>
</evidence>
<evidence type="ECO:0000256" key="10">
    <source>
        <dbReference type="ARBA" id="ARBA00023237"/>
    </source>
</evidence>
<dbReference type="GO" id="GO:0044718">
    <property type="term" value="P:siderophore transmembrane transport"/>
    <property type="evidence" value="ECO:0007669"/>
    <property type="project" value="TreeGrafter"/>
</dbReference>
<gene>
    <name evidence="16" type="ORF">CH627_09415</name>
</gene>
<feature type="compositionally biased region" description="Polar residues" evidence="13">
    <location>
        <begin position="1"/>
        <end position="26"/>
    </location>
</feature>
<dbReference type="PANTHER" id="PTHR30069">
    <property type="entry name" value="TONB-DEPENDENT OUTER MEMBRANE RECEPTOR"/>
    <property type="match status" value="1"/>
</dbReference>
<dbReference type="EMBL" id="QVJI01000019">
    <property type="protein sequence ID" value="RFN62398.1"/>
    <property type="molecule type" value="Genomic_DNA"/>
</dbReference>
<keyword evidence="8 11" id="KW-0472">Membrane</keyword>
<proteinExistence type="inferred from homology"/>
<dbReference type="InterPro" id="IPR036942">
    <property type="entry name" value="Beta-barrel_TonB_sf"/>
</dbReference>
<evidence type="ECO:0000256" key="1">
    <source>
        <dbReference type="ARBA" id="ARBA00004571"/>
    </source>
</evidence>
<comment type="similarity">
    <text evidence="2">Belongs to the TonB-dependent receptor family. Hemoglobin/haptoglobin binding protein subfamily.</text>
</comment>
<keyword evidence="10 11" id="KW-0998">Cell outer membrane</keyword>
<keyword evidence="5 11" id="KW-0812">Transmembrane</keyword>
<sequence>TNQPTNQNSNASEQLEQINVSGSTENTDTKAPPKIAETVKTTKTLEREQANNIKDIVKYETGVTVVEAGRFGQSGFAIRGVDENRVAITVDGVAQAETLSSQGFKDLFEGYGNFNNTRNGIEIETLSDAKITKGADSLMSGSGALGGSVIYKTKDARDLLLNKNYAFKYKTGFTSENDERLNSITFAGKASIFDVLAVGTWRNGHEIKNYDYKSADDILGKLREKTDPYNKKDRSLLLKIGTNLGENNRIAVAYDRRRVENKGLDKSYSLHGCTRYVCNDNEIDTRHTHDESIRTSKSITFENTNVNPLWDTLKLSYTDQSITQRARTDDYCEGEQCPGVQNPLGLHYNDNNKLVDRNNNPVTYKLENTSKIHYSYIDKNIFNKYANFREEVPAELATKWKLQNQYDGKYYLEGSCYDRHNEPEQIGKCRLRVDIKEKKETLLANNITYDLNKDSFIKNSINHRITNSDNLLSCDGINCDKDTIQGFEADGKPKDLPIKKIPKEGKKFALIEKILDANGFNIAPEKASRFLVPNSPGYNRNLWKKRDLDTRTQQINLDLTKHFELGKSQHDLSYGLVWSKTTKSMINKERLKVNSGKWWIDYPKDCESSTSDLCTKNSTASFLIPVETKDGSLYFKNEFRVNNYLGFDIGYRYDKVKYKTNYQPGITPKIPDDMVVNLFIKEPVVENRRSLDPNDKNEINRRKNAEANINYISQPKKFSASSYALSTKFDPLDWLQIQAKYSKGFRAPTADELYFTFKHPEFTVLPGSKLKPEIAKTKELSLTLHDDEIGFISGGYFITNYNNFIDLSYLGTKSFGSQATKHELYQSVNLDNAKVTGFELKTKFTLGKWISWLKNVDFGYQLTKQKGKASDNRPLNAIQPMTQVMSLAYTHPDNLFGANLYLTHVSQKEASDTYNIYSKDATAGDKEYVQNKHIKWRSKAYTVTDFTFFVKPMKNLTLRAGVYNLFDKKYMTWDSARSIRMFGTSNLINQETGAGINRFYAPGKNYRMSVQFEF</sequence>
<feature type="domain" description="TonB-dependent receptor-like beta-barrel" evidence="14">
    <location>
        <begin position="545"/>
        <end position="965"/>
    </location>
</feature>
<evidence type="ECO:0000256" key="12">
    <source>
        <dbReference type="RuleBase" id="RU003357"/>
    </source>
</evidence>
<dbReference type="GO" id="GO:0015344">
    <property type="term" value="F:siderophore uptake transmembrane transporter activity"/>
    <property type="evidence" value="ECO:0007669"/>
    <property type="project" value="TreeGrafter"/>
</dbReference>
<dbReference type="AlphaFoldDB" id="A0A3E1QER0"/>
<keyword evidence="6" id="KW-0732">Signal</keyword>
<feature type="domain" description="TonB-dependent receptor plug" evidence="15">
    <location>
        <begin position="37"/>
        <end position="147"/>
    </location>
</feature>
<reference evidence="16" key="1">
    <citation type="submission" date="2018-08" db="EMBL/GenBank/DDBJ databases">
        <title>Antagonistic pleiotropy in the bifunctional surface protein FadL/P1 during adaptation of Haemophilus influenzae to chronic lung infection associated with COPD.</title>
        <authorList>
            <person name="Moleres J."/>
            <person name="Ehrlich R."/>
        </authorList>
    </citation>
    <scope>NUCLEOTIDE SEQUENCE [LARGE SCALE GENOMIC DNA]</scope>
    <source>
        <strain evidence="16">P668-6062</strain>
    </source>
</reference>
<protein>
    <submittedName>
        <fullName evidence="16">TonB-dependent hemoglobin/transferrin/lactoferrin family receptor</fullName>
    </submittedName>
</protein>
<keyword evidence="9 16" id="KW-0675">Receptor</keyword>
<evidence type="ECO:0000256" key="8">
    <source>
        <dbReference type="ARBA" id="ARBA00023136"/>
    </source>
</evidence>
<evidence type="ECO:0000259" key="14">
    <source>
        <dbReference type="Pfam" id="PF00593"/>
    </source>
</evidence>
<dbReference type="RefSeq" id="WP_116962604.1">
    <property type="nucleotide sequence ID" value="NZ_QVJI02000019.1"/>
</dbReference>
<dbReference type="InterPro" id="IPR000531">
    <property type="entry name" value="Beta-barrel_TonB"/>
</dbReference>
<dbReference type="InterPro" id="IPR037066">
    <property type="entry name" value="Plug_dom_sf"/>
</dbReference>
<dbReference type="InterPro" id="IPR012910">
    <property type="entry name" value="Plug_dom"/>
</dbReference>
<evidence type="ECO:0000256" key="5">
    <source>
        <dbReference type="ARBA" id="ARBA00022692"/>
    </source>
</evidence>
<feature type="region of interest" description="Disordered" evidence="13">
    <location>
        <begin position="1"/>
        <end position="33"/>
    </location>
</feature>